<keyword evidence="2 3" id="KW-0378">Hydrolase</keyword>
<dbReference type="InterPro" id="IPR019826">
    <property type="entry name" value="Carboxylesterase_B_AS"/>
</dbReference>
<dbReference type="PROSITE" id="PS00122">
    <property type="entry name" value="CARBOXYLESTERASE_B_1"/>
    <property type="match status" value="1"/>
</dbReference>
<evidence type="ECO:0000256" key="2">
    <source>
        <dbReference type="ARBA" id="ARBA00022801"/>
    </source>
</evidence>
<organism evidence="6 7">
    <name type="scientific">Rhodococcus coprophilus</name>
    <dbReference type="NCBI Taxonomy" id="38310"/>
    <lineage>
        <taxon>Bacteria</taxon>
        <taxon>Bacillati</taxon>
        <taxon>Actinomycetota</taxon>
        <taxon>Actinomycetes</taxon>
        <taxon>Mycobacteriales</taxon>
        <taxon>Nocardiaceae</taxon>
        <taxon>Rhodococcus</taxon>
    </lineage>
</organism>
<keyword evidence="7" id="KW-1185">Reference proteome</keyword>
<dbReference type="KEGG" id="rcr:NCTC10994_01711"/>
<evidence type="ECO:0000256" key="4">
    <source>
        <dbReference type="SAM" id="MobiDB-lite"/>
    </source>
</evidence>
<dbReference type="EMBL" id="LS483468">
    <property type="protein sequence ID" value="SQI30633.1"/>
    <property type="molecule type" value="Genomic_DNA"/>
</dbReference>
<name>A0A2X4TUU6_9NOCA</name>
<evidence type="ECO:0000313" key="6">
    <source>
        <dbReference type="EMBL" id="SQI30633.1"/>
    </source>
</evidence>
<dbReference type="InterPro" id="IPR029058">
    <property type="entry name" value="AB_hydrolase_fold"/>
</dbReference>
<feature type="compositionally biased region" description="Low complexity" evidence="4">
    <location>
        <begin position="22"/>
        <end position="32"/>
    </location>
</feature>
<dbReference type="EC" id="3.1.1.-" evidence="3"/>
<accession>A0A2X4TUU6</accession>
<evidence type="ECO:0000313" key="7">
    <source>
        <dbReference type="Proteomes" id="UP000249091"/>
    </source>
</evidence>
<sequence length="575" mass="62079">MQIEAMTGMSTGLRDGFVPEQPRTVRTTTPTTSGAWAYDVSRPHSGPRRAQPTDDDESSRTVPSMTSETLVTYADGTVRGTRTGDLVAWRGIPYAAPPVGALRLRAPQPVSPWTDVRDATRFGNAAPQHPRGVVTGRRGVRVRPDEDCLTLNVLAPAGRVHKPRPVMVFIHGGAFTLGTTALSMYGGESLVRRGDVVYVSVNYRLGPLGYLDFSGFSDGTTRFDSNLGLRDQVAALEWVQRNIAAFGGDPDNVTIFGESAGGTSVTTLLATPAARGLFSAAIAQSPAPNLVNTADNSAQWSRVFVELLGADAESAVEALTGGSPADLGRAGARLGAHTLRETPGLHPFGPVVDGDFVPLPPLEAFETGAAHPVPLVIGTNDREGALFPKFLDGLPTSPERIDRLFAATDPDAKDRVTAAYAGYPDEKAAIDLGGDFTFWYPAVQIAQAHARFAPTYMYRFDYAPRLLRWTGLDATHAVDLLAVFDQADEPLGRLLTTTGGRRGLRTVAASMQRQWTHFARHGETLPSWPLYDENTRATMIFDVPQRVEPDPRRDRRVAWEGYGGYRSGPLATSRL</sequence>
<evidence type="ECO:0000256" key="3">
    <source>
        <dbReference type="RuleBase" id="RU361235"/>
    </source>
</evidence>
<comment type="similarity">
    <text evidence="1 3">Belongs to the type-B carboxylesterase/lipase family.</text>
</comment>
<gene>
    <name evidence="6" type="primary">pnbA_2</name>
    <name evidence="6" type="ORF">NCTC10994_01711</name>
</gene>
<dbReference type="GO" id="GO:0016787">
    <property type="term" value="F:hydrolase activity"/>
    <property type="evidence" value="ECO:0007669"/>
    <property type="project" value="UniProtKB-KW"/>
</dbReference>
<evidence type="ECO:0000256" key="1">
    <source>
        <dbReference type="ARBA" id="ARBA00005964"/>
    </source>
</evidence>
<dbReference type="InterPro" id="IPR050309">
    <property type="entry name" value="Type-B_Carboxylest/Lipase"/>
</dbReference>
<proteinExistence type="inferred from homology"/>
<dbReference type="AlphaFoldDB" id="A0A2X4TUU6"/>
<dbReference type="Gene3D" id="3.40.50.1820">
    <property type="entry name" value="alpha/beta hydrolase"/>
    <property type="match status" value="1"/>
</dbReference>
<evidence type="ECO:0000259" key="5">
    <source>
        <dbReference type="Pfam" id="PF00135"/>
    </source>
</evidence>
<feature type="region of interest" description="Disordered" evidence="4">
    <location>
        <begin position="1"/>
        <end position="66"/>
    </location>
</feature>
<dbReference type="SUPFAM" id="SSF53474">
    <property type="entry name" value="alpha/beta-Hydrolases"/>
    <property type="match status" value="1"/>
</dbReference>
<protein>
    <recommendedName>
        <fullName evidence="3">Carboxylic ester hydrolase</fullName>
        <ecNumber evidence="3">3.1.1.-</ecNumber>
    </recommendedName>
</protein>
<dbReference type="STRING" id="1219011.GCA_001895045_02804"/>
<dbReference type="PROSITE" id="PS00941">
    <property type="entry name" value="CARBOXYLESTERASE_B_2"/>
    <property type="match status" value="1"/>
</dbReference>
<feature type="domain" description="Carboxylesterase type B" evidence="5">
    <location>
        <begin position="69"/>
        <end position="547"/>
    </location>
</feature>
<dbReference type="InterPro" id="IPR019819">
    <property type="entry name" value="Carboxylesterase_B_CS"/>
</dbReference>
<dbReference type="InterPro" id="IPR002018">
    <property type="entry name" value="CarbesteraseB"/>
</dbReference>
<dbReference type="Pfam" id="PF00135">
    <property type="entry name" value="COesterase"/>
    <property type="match status" value="1"/>
</dbReference>
<reference evidence="6 7" key="1">
    <citation type="submission" date="2018-06" db="EMBL/GenBank/DDBJ databases">
        <authorList>
            <consortium name="Pathogen Informatics"/>
            <person name="Doyle S."/>
        </authorList>
    </citation>
    <scope>NUCLEOTIDE SEQUENCE [LARGE SCALE GENOMIC DNA]</scope>
    <source>
        <strain evidence="6 7">NCTC10994</strain>
    </source>
</reference>
<dbReference type="PANTHER" id="PTHR11559">
    <property type="entry name" value="CARBOXYLESTERASE"/>
    <property type="match status" value="1"/>
</dbReference>
<dbReference type="Proteomes" id="UP000249091">
    <property type="component" value="Chromosome 1"/>
</dbReference>